<comment type="subcellular location">
    <subcellularLocation>
        <location evidence="1">Membrane</location>
        <topology evidence="1">Multi-pass membrane protein</topology>
    </subcellularLocation>
</comment>
<dbReference type="AlphaFoldDB" id="A0AAV2PN05"/>
<comment type="caution">
    <text evidence="8">The sequence shown here is derived from an EMBL/GenBank/DDBJ whole genome shotgun (WGS) entry which is preliminary data.</text>
</comment>
<feature type="transmembrane region" description="Helical" evidence="6">
    <location>
        <begin position="248"/>
        <end position="266"/>
    </location>
</feature>
<dbReference type="Gene3D" id="1.20.1250.20">
    <property type="entry name" value="MFS general substrate transporter like domains"/>
    <property type="match status" value="2"/>
</dbReference>
<feature type="transmembrane region" description="Helical" evidence="6">
    <location>
        <begin position="219"/>
        <end position="236"/>
    </location>
</feature>
<dbReference type="Pfam" id="PF12832">
    <property type="entry name" value="MFS_1_like"/>
    <property type="match status" value="1"/>
</dbReference>
<accession>A0AAV2PN05</accession>
<feature type="transmembrane region" description="Helical" evidence="6">
    <location>
        <begin position="293"/>
        <end position="314"/>
    </location>
</feature>
<evidence type="ECO:0000313" key="9">
    <source>
        <dbReference type="Proteomes" id="UP001497623"/>
    </source>
</evidence>
<evidence type="ECO:0000256" key="3">
    <source>
        <dbReference type="ARBA" id="ARBA00022692"/>
    </source>
</evidence>
<organism evidence="8 9">
    <name type="scientific">Meganyctiphanes norvegica</name>
    <name type="common">Northern krill</name>
    <name type="synonym">Thysanopoda norvegica</name>
    <dbReference type="NCBI Taxonomy" id="48144"/>
    <lineage>
        <taxon>Eukaryota</taxon>
        <taxon>Metazoa</taxon>
        <taxon>Ecdysozoa</taxon>
        <taxon>Arthropoda</taxon>
        <taxon>Crustacea</taxon>
        <taxon>Multicrustacea</taxon>
        <taxon>Malacostraca</taxon>
        <taxon>Eumalacostraca</taxon>
        <taxon>Eucarida</taxon>
        <taxon>Euphausiacea</taxon>
        <taxon>Euphausiidae</taxon>
        <taxon>Meganyctiphanes</taxon>
    </lineage>
</organism>
<evidence type="ECO:0000256" key="6">
    <source>
        <dbReference type="SAM" id="Phobius"/>
    </source>
</evidence>
<feature type="transmembrane region" description="Helical" evidence="6">
    <location>
        <begin position="397"/>
        <end position="415"/>
    </location>
</feature>
<dbReference type="InterPro" id="IPR036259">
    <property type="entry name" value="MFS_trans_sf"/>
</dbReference>
<feature type="transmembrane region" description="Helical" evidence="6">
    <location>
        <begin position="77"/>
        <end position="96"/>
    </location>
</feature>
<evidence type="ECO:0000256" key="1">
    <source>
        <dbReference type="ARBA" id="ARBA00004141"/>
    </source>
</evidence>
<dbReference type="PANTHER" id="PTHR16172:SF37">
    <property type="entry name" value="RE36877P"/>
    <property type="match status" value="1"/>
</dbReference>
<comment type="similarity">
    <text evidence="2">Belongs to the major facilitator superfamily. MFSD6 family.</text>
</comment>
<proteinExistence type="inferred from homology"/>
<feature type="transmembrane region" description="Helical" evidence="6">
    <location>
        <begin position="334"/>
        <end position="358"/>
    </location>
</feature>
<evidence type="ECO:0000259" key="7">
    <source>
        <dbReference type="Pfam" id="PF12832"/>
    </source>
</evidence>
<dbReference type="EMBL" id="CAXKWB010000361">
    <property type="protein sequence ID" value="CAL4060432.1"/>
    <property type="molecule type" value="Genomic_DNA"/>
</dbReference>
<gene>
    <name evidence="8" type="ORF">MNOR_LOCUS1360</name>
</gene>
<evidence type="ECO:0000256" key="2">
    <source>
        <dbReference type="ARBA" id="ARBA00005241"/>
    </source>
</evidence>
<dbReference type="GO" id="GO:0016020">
    <property type="term" value="C:membrane"/>
    <property type="evidence" value="ECO:0007669"/>
    <property type="project" value="UniProtKB-SubCell"/>
</dbReference>
<feature type="transmembrane region" description="Helical" evidence="6">
    <location>
        <begin position="49"/>
        <end position="65"/>
    </location>
</feature>
<dbReference type="Proteomes" id="UP001497623">
    <property type="component" value="Unassembled WGS sequence"/>
</dbReference>
<protein>
    <recommendedName>
        <fullName evidence="7">Major facilitator superfamily associated domain-containing protein</fullName>
    </recommendedName>
</protein>
<keyword evidence="4 6" id="KW-1133">Transmembrane helix</keyword>
<dbReference type="InterPro" id="IPR024989">
    <property type="entry name" value="MFS_assoc_dom"/>
</dbReference>
<feature type="domain" description="Major facilitator superfamily associated" evidence="7">
    <location>
        <begin position="14"/>
        <end position="458"/>
    </location>
</feature>
<feature type="transmembrane region" description="Helical" evidence="6">
    <location>
        <begin position="20"/>
        <end position="37"/>
    </location>
</feature>
<keyword evidence="3 6" id="KW-0812">Transmembrane</keyword>
<dbReference type="PANTHER" id="PTHR16172">
    <property type="entry name" value="MAJOR FACILITATOR SUPERFAMILY DOMAIN-CONTAINING PROTEIN 6-LIKE"/>
    <property type="match status" value="1"/>
</dbReference>
<feature type="transmembrane region" description="Helical" evidence="6">
    <location>
        <begin position="454"/>
        <end position="474"/>
    </location>
</feature>
<evidence type="ECO:0000256" key="4">
    <source>
        <dbReference type="ARBA" id="ARBA00022989"/>
    </source>
</evidence>
<feature type="transmembrane region" description="Helical" evidence="6">
    <location>
        <begin position="427"/>
        <end position="448"/>
    </location>
</feature>
<feature type="transmembrane region" description="Helical" evidence="6">
    <location>
        <begin position="178"/>
        <end position="207"/>
    </location>
</feature>
<dbReference type="SUPFAM" id="SSF103473">
    <property type="entry name" value="MFS general substrate transporter"/>
    <property type="match status" value="1"/>
</dbReference>
<name>A0AAV2PN05_MEGNR</name>
<evidence type="ECO:0000256" key="5">
    <source>
        <dbReference type="ARBA" id="ARBA00023136"/>
    </source>
</evidence>
<sequence>MSCKMCSINKNLLPIKLHYILRLGGWGGLSLMLPVLVRQKGVPEDLIGLMWSIAPVIGLIFNSLAGTISDYFKAHRLVFLMSIFALNAGVTSVYFMPDVPTTVTSSVHSSTNSSAAATEIDITINNSDMYPSNGEYISQIDGVLNILSNNITSEGVQNVTKSVDMGNLSVKTMKYPQFWFISFAILMTMVGNVVVVTMEDSVCFILLGTERHNYGKQRMWGTISMGIFAIIIGALVDIYSRGLPEKDYFPVIALCFTFLLVDFVFVSRMELPVKKEEKLNFSEVRQIIMDPKLLIVMMSITVSGLILGTIWAFKLIVVEDVAMAWDKNFASQKLLSGLVVGFETIGGKLPFFFFSGFIIEKLGHIVVFGIVLISLTLRCFLYSIVSNPWLFLPIEILNGPSFGLLLAVMGSYASVKAPPGAEATLQAILRGSFWLGISCAGVVAGILIQNMGSAFTFLCLGLIVGAFTVVYTLLQLIAGKGTSNQENLKSSRNDVSPAA</sequence>
<evidence type="ECO:0000313" key="8">
    <source>
        <dbReference type="EMBL" id="CAL4060432.1"/>
    </source>
</evidence>
<keyword evidence="5 6" id="KW-0472">Membrane</keyword>
<feature type="transmembrane region" description="Helical" evidence="6">
    <location>
        <begin position="365"/>
        <end position="385"/>
    </location>
</feature>
<dbReference type="InterPro" id="IPR051717">
    <property type="entry name" value="MFS_MFSD6"/>
</dbReference>
<keyword evidence="9" id="KW-1185">Reference proteome</keyword>
<reference evidence="8 9" key="1">
    <citation type="submission" date="2024-05" db="EMBL/GenBank/DDBJ databases">
        <authorList>
            <person name="Wallberg A."/>
        </authorList>
    </citation>
    <scope>NUCLEOTIDE SEQUENCE [LARGE SCALE GENOMIC DNA]</scope>
</reference>